<organism evidence="1 2">
    <name type="scientific">Avena sativa</name>
    <name type="common">Oat</name>
    <dbReference type="NCBI Taxonomy" id="4498"/>
    <lineage>
        <taxon>Eukaryota</taxon>
        <taxon>Viridiplantae</taxon>
        <taxon>Streptophyta</taxon>
        <taxon>Embryophyta</taxon>
        <taxon>Tracheophyta</taxon>
        <taxon>Spermatophyta</taxon>
        <taxon>Magnoliopsida</taxon>
        <taxon>Liliopsida</taxon>
        <taxon>Poales</taxon>
        <taxon>Poaceae</taxon>
        <taxon>BOP clade</taxon>
        <taxon>Pooideae</taxon>
        <taxon>Poodae</taxon>
        <taxon>Poeae</taxon>
        <taxon>Poeae Chloroplast Group 1 (Aveneae type)</taxon>
        <taxon>Aveninae</taxon>
        <taxon>Avena</taxon>
    </lineage>
</organism>
<sequence>MEANGGGGGLEDGGGGHALANGALANGEGHALANGVANGGGQAAAMEEAGGAVGNGGLQVMVAANGVAPAQAVAALNPDALYQVFLRLPAQEIARCRGVCSLWRDITDTDAFRGEHHRHPYRTPMPLIFIQDPDLDSLRAYDVRDSVSRPVVRFPNHHHEVFRIHGSHDGILLLSSGDRLYACNPCTRRWEHLPPLHVHNHIIGFYAVGMDDENGNLFRCQVLYHNRREPNCEYWIFELGEEAPLPWSIGRSNLDEDVHLDLVLANGIAPSYTIPPVCVHAIFLFWLPQAAWANSDILMFDTAALSFFLIPPPTIQVDGEDIPVGVGGQLLEIAEHLAMAVFSPERVVVWVRSNINNLWSRRYIIPLHQNGAGGMVAVARDRSDLVQCPLIVHAHHGTFHSRYTIEENLLLHAAILPMEDADAVDGDPPFFQNQ</sequence>
<reference evidence="1" key="2">
    <citation type="submission" date="2025-09" db="UniProtKB">
        <authorList>
            <consortium name="EnsemblPlants"/>
        </authorList>
    </citation>
    <scope>IDENTIFICATION</scope>
</reference>
<dbReference type="EnsemblPlants" id="AVESA.00010b.r2.4DG0760950.1">
    <property type="protein sequence ID" value="AVESA.00010b.r2.4DG0760950.1.CDS.1"/>
    <property type="gene ID" value="AVESA.00010b.r2.4DG0760950"/>
</dbReference>
<name>A0ACD5XAU2_AVESA</name>
<keyword evidence="2" id="KW-1185">Reference proteome</keyword>
<proteinExistence type="predicted"/>
<evidence type="ECO:0000313" key="2">
    <source>
        <dbReference type="Proteomes" id="UP001732700"/>
    </source>
</evidence>
<reference evidence="1" key="1">
    <citation type="submission" date="2021-05" db="EMBL/GenBank/DDBJ databases">
        <authorList>
            <person name="Scholz U."/>
            <person name="Mascher M."/>
            <person name="Fiebig A."/>
        </authorList>
    </citation>
    <scope>NUCLEOTIDE SEQUENCE [LARGE SCALE GENOMIC DNA]</scope>
</reference>
<accession>A0ACD5XAU2</accession>
<evidence type="ECO:0000313" key="1">
    <source>
        <dbReference type="EnsemblPlants" id="AVESA.00010b.r2.4DG0760950.1.CDS.1"/>
    </source>
</evidence>
<protein>
    <submittedName>
        <fullName evidence="1">Uncharacterized protein</fullName>
    </submittedName>
</protein>
<dbReference type="Proteomes" id="UP001732700">
    <property type="component" value="Chromosome 4D"/>
</dbReference>